<keyword evidence="7" id="KW-0221">Differentiation</keyword>
<evidence type="ECO:0000256" key="10">
    <source>
        <dbReference type="SAM" id="MobiDB-lite"/>
    </source>
</evidence>
<evidence type="ECO:0000256" key="5">
    <source>
        <dbReference type="ARBA" id="ARBA00022687"/>
    </source>
</evidence>
<comment type="caution">
    <text evidence="14">The sequence shown here is derived from an EMBL/GenBank/DDBJ whole genome shotgun (WGS) entry which is preliminary data.</text>
</comment>
<evidence type="ECO:0000313" key="14">
    <source>
        <dbReference type="EMBL" id="KAK7582565.1"/>
    </source>
</evidence>
<feature type="domain" description="NTR" evidence="13">
    <location>
        <begin position="164"/>
        <end position="282"/>
    </location>
</feature>
<feature type="disulfide bond" evidence="9">
    <location>
        <begin position="51"/>
        <end position="97"/>
    </location>
</feature>
<keyword evidence="4" id="KW-0964">Secreted</keyword>
<dbReference type="PANTHER" id="PTHR11309">
    <property type="entry name" value="FRIZZLED"/>
    <property type="match status" value="1"/>
</dbReference>
<dbReference type="FunFam" id="1.10.2000.10:FF:000001">
    <property type="entry name" value="secreted frizzled-related protein 2"/>
    <property type="match status" value="1"/>
</dbReference>
<evidence type="ECO:0000256" key="11">
    <source>
        <dbReference type="SAM" id="SignalP"/>
    </source>
</evidence>
<dbReference type="AlphaFoldDB" id="A0AAN9Y1Y0"/>
<evidence type="ECO:0000259" key="12">
    <source>
        <dbReference type="PROSITE" id="PS50038"/>
    </source>
</evidence>
<dbReference type="InterPro" id="IPR018933">
    <property type="entry name" value="Netrin_module_non-TIMP"/>
</dbReference>
<feature type="compositionally biased region" description="Basic residues" evidence="10">
    <location>
        <begin position="321"/>
        <end position="334"/>
    </location>
</feature>
<dbReference type="Gene3D" id="2.40.50.120">
    <property type="match status" value="1"/>
</dbReference>
<dbReference type="PROSITE" id="PS50189">
    <property type="entry name" value="NTR"/>
    <property type="match status" value="1"/>
</dbReference>
<evidence type="ECO:0000259" key="13">
    <source>
        <dbReference type="PROSITE" id="PS50189"/>
    </source>
</evidence>
<evidence type="ECO:0000313" key="15">
    <source>
        <dbReference type="Proteomes" id="UP001367676"/>
    </source>
</evidence>
<comment type="caution">
    <text evidence="9">Lacks conserved residue(s) required for the propagation of feature annotation.</text>
</comment>
<gene>
    <name evidence="14" type="ORF">V9T40_014010</name>
</gene>
<keyword evidence="6 11" id="KW-0732">Signal</keyword>
<sequence>MLLVSVWLAFAVVGLLCRVTASYISSTYDWDSRSSVDQVPCISIPTNLSLCQNIGYNQMRVPDLLEHDSLGEILEQSSSWIPLLNVRCHQDTQRFLCSLFTPVCVDPPISPCRSLCEKVKSGCESRMKMYGFPWPEMFACDHFPQDNDMCITSEMASNPSEEKCKICEQVNTVENILDHYCQSNFAVRGKLRKVQHYQLTFKKVKLFKANTASTKEAFKNEFFHLNLIEDCCRERMRENRSSYFIMGTHDGTQLHPTFIMLWEAKRSKSFKKSIRMLRTVNCTNPSTVIDPKKATSRSPVPIHSTVFSRPKHKNQTETRKGGRRNKNRKPKKNKNPNPDANVNN</sequence>
<evidence type="ECO:0000256" key="9">
    <source>
        <dbReference type="PROSITE-ProRule" id="PRU00090"/>
    </source>
</evidence>
<evidence type="ECO:0000256" key="4">
    <source>
        <dbReference type="ARBA" id="ARBA00022525"/>
    </source>
</evidence>
<dbReference type="GO" id="GO:0017147">
    <property type="term" value="F:Wnt-protein binding"/>
    <property type="evidence" value="ECO:0007669"/>
    <property type="project" value="TreeGrafter"/>
</dbReference>
<comment type="subcellular location">
    <subcellularLocation>
        <location evidence="1">Secreted</location>
    </subcellularLocation>
</comment>
<dbReference type="PROSITE" id="PS50038">
    <property type="entry name" value="FZ"/>
    <property type="match status" value="1"/>
</dbReference>
<dbReference type="Gene3D" id="1.10.2000.10">
    <property type="entry name" value="Frizzled cysteine-rich domain"/>
    <property type="match status" value="1"/>
</dbReference>
<dbReference type="SUPFAM" id="SSF63501">
    <property type="entry name" value="Frizzled cysteine-rich domain"/>
    <property type="match status" value="1"/>
</dbReference>
<dbReference type="Pfam" id="PF01759">
    <property type="entry name" value="NTR"/>
    <property type="match status" value="1"/>
</dbReference>
<keyword evidence="15" id="KW-1185">Reference proteome</keyword>
<comment type="similarity">
    <text evidence="2">Belongs to the secreted frizzled-related protein (sFRP) family.</text>
</comment>
<feature type="region of interest" description="Disordered" evidence="10">
    <location>
        <begin position="284"/>
        <end position="344"/>
    </location>
</feature>
<dbReference type="Proteomes" id="UP001367676">
    <property type="component" value="Unassembled WGS sequence"/>
</dbReference>
<evidence type="ECO:0008006" key="16">
    <source>
        <dbReference type="Google" id="ProtNLM"/>
    </source>
</evidence>
<feature type="signal peptide" evidence="11">
    <location>
        <begin position="1"/>
        <end position="21"/>
    </location>
</feature>
<evidence type="ECO:0000256" key="1">
    <source>
        <dbReference type="ARBA" id="ARBA00004613"/>
    </source>
</evidence>
<dbReference type="SUPFAM" id="SSF50242">
    <property type="entry name" value="TIMP-like"/>
    <property type="match status" value="1"/>
</dbReference>
<dbReference type="GO" id="GO:0035567">
    <property type="term" value="P:non-canonical Wnt signaling pathway"/>
    <property type="evidence" value="ECO:0007669"/>
    <property type="project" value="TreeGrafter"/>
</dbReference>
<dbReference type="InterPro" id="IPR036790">
    <property type="entry name" value="Frizzled_dom_sf"/>
</dbReference>
<dbReference type="Pfam" id="PF01392">
    <property type="entry name" value="Fz"/>
    <property type="match status" value="1"/>
</dbReference>
<evidence type="ECO:0000256" key="8">
    <source>
        <dbReference type="ARBA" id="ARBA00023157"/>
    </source>
</evidence>
<evidence type="ECO:0000256" key="7">
    <source>
        <dbReference type="ARBA" id="ARBA00022782"/>
    </source>
</evidence>
<dbReference type="InterPro" id="IPR008993">
    <property type="entry name" value="TIMP-like_OB-fold"/>
</dbReference>
<organism evidence="14 15">
    <name type="scientific">Parthenolecanium corni</name>
    <dbReference type="NCBI Taxonomy" id="536013"/>
    <lineage>
        <taxon>Eukaryota</taxon>
        <taxon>Metazoa</taxon>
        <taxon>Ecdysozoa</taxon>
        <taxon>Arthropoda</taxon>
        <taxon>Hexapoda</taxon>
        <taxon>Insecta</taxon>
        <taxon>Pterygota</taxon>
        <taxon>Neoptera</taxon>
        <taxon>Paraneoptera</taxon>
        <taxon>Hemiptera</taxon>
        <taxon>Sternorrhyncha</taxon>
        <taxon>Coccoidea</taxon>
        <taxon>Coccidae</taxon>
        <taxon>Parthenolecanium</taxon>
    </lineage>
</organism>
<name>A0AAN9Y1Y0_9HEMI</name>
<keyword evidence="3" id="KW-0217">Developmental protein</keyword>
<dbReference type="InterPro" id="IPR020067">
    <property type="entry name" value="Frizzled_dom"/>
</dbReference>
<proteinExistence type="inferred from homology"/>
<dbReference type="PANTHER" id="PTHR11309:SF148">
    <property type="entry name" value="SECRETED FRIZZLED-RELATED PROTEIN 1"/>
    <property type="match status" value="1"/>
</dbReference>
<evidence type="ECO:0000256" key="3">
    <source>
        <dbReference type="ARBA" id="ARBA00022473"/>
    </source>
</evidence>
<feature type="chain" id="PRO_5042967447" description="Secreted frizzled-related protein 1" evidence="11">
    <location>
        <begin position="22"/>
        <end position="344"/>
    </location>
</feature>
<feature type="domain" description="FZ" evidence="12">
    <location>
        <begin position="36"/>
        <end position="153"/>
    </location>
</feature>
<keyword evidence="5" id="KW-0879">Wnt signaling pathway</keyword>
<keyword evidence="8 9" id="KW-1015">Disulfide bond</keyword>
<protein>
    <recommendedName>
        <fullName evidence="16">Secreted frizzled-related protein 1</fullName>
    </recommendedName>
</protein>
<reference evidence="14 15" key="1">
    <citation type="submission" date="2024-03" db="EMBL/GenBank/DDBJ databases">
        <title>Adaptation during the transition from Ophiocordyceps entomopathogen to insect associate is accompanied by gene loss and intensified selection.</title>
        <authorList>
            <person name="Ward C.M."/>
            <person name="Onetto C.A."/>
            <person name="Borneman A.R."/>
        </authorList>
    </citation>
    <scope>NUCLEOTIDE SEQUENCE [LARGE SCALE GENOMIC DNA]</scope>
    <source>
        <strain evidence="14">AWRI1</strain>
        <tissue evidence="14">Single Adult Female</tissue>
    </source>
</reference>
<evidence type="ECO:0000256" key="2">
    <source>
        <dbReference type="ARBA" id="ARBA00010054"/>
    </source>
</evidence>
<accession>A0AAN9Y1Y0</accession>
<dbReference type="InterPro" id="IPR001134">
    <property type="entry name" value="Netrin_domain"/>
</dbReference>
<dbReference type="EMBL" id="JBBCAQ010000033">
    <property type="protein sequence ID" value="KAK7582565.1"/>
    <property type="molecule type" value="Genomic_DNA"/>
</dbReference>
<feature type="disulfide bond" evidence="9">
    <location>
        <begin position="116"/>
        <end position="140"/>
    </location>
</feature>
<dbReference type="SMART" id="SM00063">
    <property type="entry name" value="FRI"/>
    <property type="match status" value="1"/>
</dbReference>
<dbReference type="GO" id="GO:0030154">
    <property type="term" value="P:cell differentiation"/>
    <property type="evidence" value="ECO:0007669"/>
    <property type="project" value="UniProtKB-KW"/>
</dbReference>
<dbReference type="InterPro" id="IPR015526">
    <property type="entry name" value="Frizzled/SFRP"/>
</dbReference>
<dbReference type="GO" id="GO:0005615">
    <property type="term" value="C:extracellular space"/>
    <property type="evidence" value="ECO:0007669"/>
    <property type="project" value="TreeGrafter"/>
</dbReference>
<evidence type="ECO:0000256" key="6">
    <source>
        <dbReference type="ARBA" id="ARBA00022729"/>
    </source>
</evidence>
<dbReference type="GO" id="GO:0060070">
    <property type="term" value="P:canonical Wnt signaling pathway"/>
    <property type="evidence" value="ECO:0007669"/>
    <property type="project" value="TreeGrafter"/>
</dbReference>